<keyword evidence="6" id="KW-0966">Cell projection</keyword>
<evidence type="ECO:0000256" key="2">
    <source>
        <dbReference type="ARBA" id="ARBA00022741"/>
    </source>
</evidence>
<evidence type="ECO:0000256" key="1">
    <source>
        <dbReference type="ARBA" id="ARBA00022636"/>
    </source>
</evidence>
<protein>
    <submittedName>
        <fullName evidence="6">Flagellar brake protein YcgR</fullName>
    </submittedName>
</protein>
<name>A0A158J801_CABCO</name>
<gene>
    <name evidence="6" type="primary">ycgR</name>
    <name evidence="6" type="ORF">AWB70_06053</name>
</gene>
<evidence type="ECO:0000259" key="4">
    <source>
        <dbReference type="Pfam" id="PF07238"/>
    </source>
</evidence>
<dbReference type="EMBL" id="FCNY02000021">
    <property type="protein sequence ID" value="SAL64956.1"/>
    <property type="molecule type" value="Genomic_DNA"/>
</dbReference>
<feature type="domain" description="Type III secretion system flagellar brake protein YcgR PilZN" evidence="5">
    <location>
        <begin position="113"/>
        <end position="177"/>
    </location>
</feature>
<sequence>MARVRVSHADLSVGVPLQFPVYSVAGDLLLGRGYVIQKQDQIDRLIEMKAFRHEMRGDYRGIQNGRVFGILNTNTRTQSREIRSQGPVVTSFPAFTRGPEFFLLSLSRQEDVSFSANFVGTLKGQSLLVTVPQCADAFQPGIEVKGKIVVGRYIYMFHSRVQARVFEPFDILHIDLPVQATRQIFRRHLRVDVDLDARVIRNDMTTSGFDATIVNLSIGGMGISVPEADLMVGEHFRISLRLPAGDGFGSSLMLTGIVRNASVRGAHHKVFGVELQGLSDQERASLQNYIFDIATSLSSTPN</sequence>
<dbReference type="Pfam" id="PF12945">
    <property type="entry name" value="PilZNR"/>
    <property type="match status" value="1"/>
</dbReference>
<evidence type="ECO:0000313" key="7">
    <source>
        <dbReference type="Proteomes" id="UP000054740"/>
    </source>
</evidence>
<organism evidence="6 7">
    <name type="scientific">Caballeronia cordobensis</name>
    <name type="common">Burkholderia cordobensis</name>
    <dbReference type="NCBI Taxonomy" id="1353886"/>
    <lineage>
        <taxon>Bacteria</taxon>
        <taxon>Pseudomonadati</taxon>
        <taxon>Pseudomonadota</taxon>
        <taxon>Betaproteobacteria</taxon>
        <taxon>Burkholderiales</taxon>
        <taxon>Burkholderiaceae</taxon>
        <taxon>Caballeronia</taxon>
    </lineage>
</organism>
<evidence type="ECO:0000313" key="6">
    <source>
        <dbReference type="EMBL" id="SAL64956.1"/>
    </source>
</evidence>
<keyword evidence="6" id="KW-0282">Flagellum</keyword>
<keyword evidence="7" id="KW-1185">Reference proteome</keyword>
<proteinExistence type="predicted"/>
<dbReference type="InterPro" id="IPR009875">
    <property type="entry name" value="PilZ_domain"/>
</dbReference>
<evidence type="ECO:0000259" key="5">
    <source>
        <dbReference type="Pfam" id="PF12945"/>
    </source>
</evidence>
<keyword evidence="3" id="KW-0975">Bacterial flagellum</keyword>
<dbReference type="GO" id="GO:0035438">
    <property type="term" value="F:cyclic-di-GMP binding"/>
    <property type="evidence" value="ECO:0007669"/>
    <property type="project" value="InterPro"/>
</dbReference>
<dbReference type="Pfam" id="PF07238">
    <property type="entry name" value="PilZ"/>
    <property type="match status" value="1"/>
</dbReference>
<dbReference type="SUPFAM" id="SSF141371">
    <property type="entry name" value="PilZ domain-like"/>
    <property type="match status" value="2"/>
</dbReference>
<dbReference type="AlphaFoldDB" id="A0A158J801"/>
<dbReference type="Gene3D" id="2.40.10.220">
    <property type="entry name" value="predicted glycosyltransferase like domains"/>
    <property type="match status" value="1"/>
</dbReference>
<dbReference type="InterPro" id="IPR012349">
    <property type="entry name" value="Split_barrel_FMN-bd"/>
</dbReference>
<reference evidence="7" key="1">
    <citation type="submission" date="2016-01" db="EMBL/GenBank/DDBJ databases">
        <authorList>
            <person name="Peeters C."/>
        </authorList>
    </citation>
    <scope>NUCLEOTIDE SEQUENCE [LARGE SCALE GENOMIC DNA]</scope>
</reference>
<feature type="domain" description="PilZ" evidence="4">
    <location>
        <begin position="186"/>
        <end position="291"/>
    </location>
</feature>
<keyword evidence="1" id="KW-0973">c-di-GMP</keyword>
<keyword evidence="6" id="KW-0969">Cilium</keyword>
<dbReference type="RefSeq" id="WP_082378082.1">
    <property type="nucleotide sequence ID" value="NZ_FCNY02000021.1"/>
</dbReference>
<dbReference type="Gene3D" id="2.30.110.10">
    <property type="entry name" value="Electron Transport, Fmn-binding Protein, Chain A"/>
    <property type="match status" value="1"/>
</dbReference>
<dbReference type="InterPro" id="IPR009926">
    <property type="entry name" value="T3SS_YcgR_PilZN"/>
</dbReference>
<dbReference type="Proteomes" id="UP000054740">
    <property type="component" value="Unassembled WGS sequence"/>
</dbReference>
<keyword evidence="2" id="KW-0547">Nucleotide-binding</keyword>
<accession>A0A158J801</accession>
<evidence type="ECO:0000256" key="3">
    <source>
        <dbReference type="ARBA" id="ARBA00023143"/>
    </source>
</evidence>